<keyword evidence="4" id="KW-1185">Reference proteome</keyword>
<dbReference type="InterPro" id="IPR035986">
    <property type="entry name" value="PKD_dom_sf"/>
</dbReference>
<feature type="domain" description="PKD" evidence="2">
    <location>
        <begin position="311"/>
        <end position="375"/>
    </location>
</feature>
<dbReference type="Gene3D" id="2.60.40.10">
    <property type="entry name" value="Immunoglobulins"/>
    <property type="match status" value="3"/>
</dbReference>
<gene>
    <name evidence="3" type="ORF">SAMN05444410_10280</name>
</gene>
<name>A0A8X8IDI3_9BACT</name>
<dbReference type="RefSeq" id="WP_092722124.1">
    <property type="nucleotide sequence ID" value="NZ_FNNO01000002.1"/>
</dbReference>
<dbReference type="InterPro" id="IPR022409">
    <property type="entry name" value="PKD/Chitinase_dom"/>
</dbReference>
<evidence type="ECO:0000313" key="4">
    <source>
        <dbReference type="Proteomes" id="UP000198711"/>
    </source>
</evidence>
<proteinExistence type="predicted"/>
<dbReference type="PROSITE" id="PS50093">
    <property type="entry name" value="PKD"/>
    <property type="match status" value="1"/>
</dbReference>
<dbReference type="NCBIfam" id="TIGR04131">
    <property type="entry name" value="Bac_Flav_CTERM"/>
    <property type="match status" value="1"/>
</dbReference>
<dbReference type="CDD" id="cd00146">
    <property type="entry name" value="PKD"/>
    <property type="match status" value="2"/>
</dbReference>
<dbReference type="Proteomes" id="UP000198711">
    <property type="component" value="Unassembled WGS sequence"/>
</dbReference>
<feature type="signal peptide" evidence="1">
    <location>
        <begin position="1"/>
        <end position="19"/>
    </location>
</feature>
<dbReference type="EMBL" id="FNNO01000002">
    <property type="protein sequence ID" value="SDW35343.1"/>
    <property type="molecule type" value="Genomic_DNA"/>
</dbReference>
<sequence length="872" mass="94999">MKKLLFIISILLFSLPAIAKHIAGGELMYQYLGDAGGGNSNYLLTLRLFRDCFSTGPLLEREQVNVGVYDENNNLIRTVILPISGAVSTLILNTGAFPCLVGNVNVCYQVALYTNTVTLPDNTGGYTLSRTGCCRIDNISGLSQPSSVGSNYVTHIPGRNKLPIGHNSSPTFNVKDTALVCANRKFTLDFGATDADNDSLTYAFCNAYTSSNGSNNQPPAAVLSLIPLPYAYPYNGKQPLGSGVSIDAKTGMIQGIAPPEGQYVVNVCVSEWRNGNAISEHRKDFILKVQNCDIAEAILPSRIVRCDTNLVKFENLSASSAITSYRWDFGDPRSPAIDSTPTPTHVYTDTGTYTVHLFIKGPKGCTGSDSTKVMVYPGFKPAFTIKGSCYFKPYQFTDASFARYGVINSWFWYFNDAATDGKDTSHRQYPSYTYKQPDTSNIRLIVGSNKGCVDTAFQTLIVRDKPFIAVPFHDTLICSIDTLPINVKGKGNFSWLPNKNILNANTANPLVFPQDTTRYIVSLNDGGCINTDTVTVNVLSYITVQLRPDTVVCATDTFQLHPVSHALRYQWTPVASLNNPLVKYPLANPASNTTYSVIANLGKCEASAHIFVKISPYPVARMAIPDTTICYGSRVALKASYTGTNYQWSPTVSLINTRTLTPVAGPGKSTRYFFTVIDTTAGACPKAVSDSVNITVIPMIMVDVGKDTSVVADQPLQLNAVAPMANRFLWAPATGLNQVNIANPVAQLGIDIDSIRYRVFAYGAGGCYGEDDIVIRIFKTQPEIFVPSAFTPNGDGKNDLLKPMIVGISTLRYFRVLNRWGQIVFSTSEPGKGWDGTFNGLKQPAGTYIYMTEGMDYTGKVVSRKGTVVLIR</sequence>
<dbReference type="Pfam" id="PF13585">
    <property type="entry name" value="CHU_C"/>
    <property type="match status" value="1"/>
</dbReference>
<evidence type="ECO:0000259" key="2">
    <source>
        <dbReference type="PROSITE" id="PS50093"/>
    </source>
</evidence>
<reference evidence="3 4" key="1">
    <citation type="submission" date="2016-10" db="EMBL/GenBank/DDBJ databases">
        <authorList>
            <person name="Varghese N."/>
            <person name="Submissions S."/>
        </authorList>
    </citation>
    <scope>NUCLEOTIDE SEQUENCE [LARGE SCALE GENOMIC DNA]</scope>
    <source>
        <strain evidence="3 4">DSM 25353</strain>
    </source>
</reference>
<dbReference type="InterPro" id="IPR013783">
    <property type="entry name" value="Ig-like_fold"/>
</dbReference>
<dbReference type="SUPFAM" id="SSF49299">
    <property type="entry name" value="PKD domain"/>
    <property type="match status" value="2"/>
</dbReference>
<organism evidence="3 4">
    <name type="scientific">Hydrobacter penzbergensis</name>
    <dbReference type="NCBI Taxonomy" id="1235997"/>
    <lineage>
        <taxon>Bacteria</taxon>
        <taxon>Pseudomonadati</taxon>
        <taxon>Bacteroidota</taxon>
        <taxon>Chitinophagia</taxon>
        <taxon>Chitinophagales</taxon>
        <taxon>Chitinophagaceae</taxon>
        <taxon>Hydrobacter</taxon>
    </lineage>
</organism>
<dbReference type="SMART" id="SM00089">
    <property type="entry name" value="PKD"/>
    <property type="match status" value="2"/>
</dbReference>
<comment type="caution">
    <text evidence="3">The sequence shown here is derived from an EMBL/GenBank/DDBJ whole genome shotgun (WGS) entry which is preliminary data.</text>
</comment>
<evidence type="ECO:0000313" key="3">
    <source>
        <dbReference type="EMBL" id="SDW35343.1"/>
    </source>
</evidence>
<dbReference type="AlphaFoldDB" id="A0A8X8IDI3"/>
<dbReference type="InterPro" id="IPR000601">
    <property type="entry name" value="PKD_dom"/>
</dbReference>
<evidence type="ECO:0000256" key="1">
    <source>
        <dbReference type="SAM" id="SignalP"/>
    </source>
</evidence>
<accession>A0A8X8IDI3</accession>
<keyword evidence="1" id="KW-0732">Signal</keyword>
<feature type="chain" id="PRO_5036490562" evidence="1">
    <location>
        <begin position="20"/>
        <end position="872"/>
    </location>
</feature>
<protein>
    <submittedName>
        <fullName evidence="3">Gliding motility-associated C-terminal domain-containing protein</fullName>
    </submittedName>
</protein>
<dbReference type="Pfam" id="PF18911">
    <property type="entry name" value="PKD_4"/>
    <property type="match status" value="1"/>
</dbReference>
<dbReference type="InterPro" id="IPR026341">
    <property type="entry name" value="T9SS_type_B"/>
</dbReference>